<evidence type="ECO:0000313" key="3">
    <source>
        <dbReference type="Proteomes" id="UP000800041"/>
    </source>
</evidence>
<gene>
    <name evidence="2" type="ORF">K402DRAFT_20791</name>
</gene>
<name>A0A6G1H6I3_9PEZI</name>
<keyword evidence="3" id="KW-1185">Reference proteome</keyword>
<feature type="region of interest" description="Disordered" evidence="1">
    <location>
        <begin position="58"/>
        <end position="93"/>
    </location>
</feature>
<sequence>MPNPTTHCSPCSNIPSSHSHSSHPFLTALLYSQDTVLLPRTHSPSLTTLPQSPSLLHLQRAQQTQTQPVSPRPTSSPRPPFFSPPSQSPGQSHYYRYFSELPTSTRPQISPLVRTPQPTPPMRLATNTPAPSYPPFLSALPACPRPEARSRACSGNCSSPQPSLARGITDCPTWRECRLPQVRPRRSRRYRVSSRRRWIGRMWMFRRGMLLRVCAGNLGKRWRCGFR</sequence>
<organism evidence="2 3">
    <name type="scientific">Aulographum hederae CBS 113979</name>
    <dbReference type="NCBI Taxonomy" id="1176131"/>
    <lineage>
        <taxon>Eukaryota</taxon>
        <taxon>Fungi</taxon>
        <taxon>Dikarya</taxon>
        <taxon>Ascomycota</taxon>
        <taxon>Pezizomycotina</taxon>
        <taxon>Dothideomycetes</taxon>
        <taxon>Pleosporomycetidae</taxon>
        <taxon>Aulographales</taxon>
        <taxon>Aulographaceae</taxon>
    </lineage>
</organism>
<reference evidence="2" key="1">
    <citation type="journal article" date="2020" name="Stud. Mycol.">
        <title>101 Dothideomycetes genomes: a test case for predicting lifestyles and emergence of pathogens.</title>
        <authorList>
            <person name="Haridas S."/>
            <person name="Albert R."/>
            <person name="Binder M."/>
            <person name="Bloem J."/>
            <person name="Labutti K."/>
            <person name="Salamov A."/>
            <person name="Andreopoulos B."/>
            <person name="Baker S."/>
            <person name="Barry K."/>
            <person name="Bills G."/>
            <person name="Bluhm B."/>
            <person name="Cannon C."/>
            <person name="Castanera R."/>
            <person name="Culley D."/>
            <person name="Daum C."/>
            <person name="Ezra D."/>
            <person name="Gonzalez J."/>
            <person name="Henrissat B."/>
            <person name="Kuo A."/>
            <person name="Liang C."/>
            <person name="Lipzen A."/>
            <person name="Lutzoni F."/>
            <person name="Magnuson J."/>
            <person name="Mondo S."/>
            <person name="Nolan M."/>
            <person name="Ohm R."/>
            <person name="Pangilinan J."/>
            <person name="Park H.-J."/>
            <person name="Ramirez L."/>
            <person name="Alfaro M."/>
            <person name="Sun H."/>
            <person name="Tritt A."/>
            <person name="Yoshinaga Y."/>
            <person name="Zwiers L.-H."/>
            <person name="Turgeon B."/>
            <person name="Goodwin S."/>
            <person name="Spatafora J."/>
            <person name="Crous P."/>
            <person name="Grigoriev I."/>
        </authorList>
    </citation>
    <scope>NUCLEOTIDE SEQUENCE</scope>
    <source>
        <strain evidence="2">CBS 113979</strain>
    </source>
</reference>
<accession>A0A6G1H6I3</accession>
<feature type="compositionally biased region" description="Pro residues" evidence="1">
    <location>
        <begin position="70"/>
        <end position="87"/>
    </location>
</feature>
<proteinExistence type="predicted"/>
<protein>
    <submittedName>
        <fullName evidence="2">Uncharacterized protein</fullName>
    </submittedName>
</protein>
<feature type="compositionally biased region" description="Low complexity" evidence="1">
    <location>
        <begin position="58"/>
        <end position="69"/>
    </location>
</feature>
<dbReference type="Proteomes" id="UP000800041">
    <property type="component" value="Unassembled WGS sequence"/>
</dbReference>
<evidence type="ECO:0000256" key="1">
    <source>
        <dbReference type="SAM" id="MobiDB-lite"/>
    </source>
</evidence>
<evidence type="ECO:0000313" key="2">
    <source>
        <dbReference type="EMBL" id="KAF1988831.1"/>
    </source>
</evidence>
<dbReference type="AlphaFoldDB" id="A0A6G1H6I3"/>
<dbReference type="EMBL" id="ML977147">
    <property type="protein sequence ID" value="KAF1988831.1"/>
    <property type="molecule type" value="Genomic_DNA"/>
</dbReference>